<evidence type="ECO:0000256" key="1">
    <source>
        <dbReference type="SAM" id="MobiDB-lite"/>
    </source>
</evidence>
<keyword evidence="3" id="KW-1185">Reference proteome</keyword>
<proteinExistence type="predicted"/>
<reference evidence="3" key="1">
    <citation type="journal article" date="2019" name="Int. J. Syst. Evol. Microbiol.">
        <title>The Global Catalogue of Microorganisms (GCM) 10K type strain sequencing project: providing services to taxonomists for standard genome sequencing and annotation.</title>
        <authorList>
            <consortium name="The Broad Institute Genomics Platform"/>
            <consortium name="The Broad Institute Genome Sequencing Center for Infectious Disease"/>
            <person name="Wu L."/>
            <person name="Ma J."/>
        </authorList>
    </citation>
    <scope>NUCLEOTIDE SEQUENCE [LARGE SCALE GENOMIC DNA]</scope>
    <source>
        <strain evidence="3">JCM 16578</strain>
    </source>
</reference>
<evidence type="ECO:0000313" key="3">
    <source>
        <dbReference type="Proteomes" id="UP001501563"/>
    </source>
</evidence>
<feature type="compositionally biased region" description="Basic and acidic residues" evidence="1">
    <location>
        <begin position="1"/>
        <end position="12"/>
    </location>
</feature>
<dbReference type="EMBL" id="BAAAZA010000063">
    <property type="protein sequence ID" value="GAA3906072.1"/>
    <property type="molecule type" value="Genomic_DNA"/>
</dbReference>
<organism evidence="2 3">
    <name type="scientific">Streptomyces lannensis</name>
    <dbReference type="NCBI Taxonomy" id="766498"/>
    <lineage>
        <taxon>Bacteria</taxon>
        <taxon>Bacillati</taxon>
        <taxon>Actinomycetota</taxon>
        <taxon>Actinomycetes</taxon>
        <taxon>Kitasatosporales</taxon>
        <taxon>Streptomycetaceae</taxon>
        <taxon>Streptomyces</taxon>
    </lineage>
</organism>
<evidence type="ECO:0000313" key="2">
    <source>
        <dbReference type="EMBL" id="GAA3906072.1"/>
    </source>
</evidence>
<gene>
    <name evidence="2" type="ORF">GCM10022207_89400</name>
</gene>
<dbReference type="Proteomes" id="UP001501563">
    <property type="component" value="Unassembled WGS sequence"/>
</dbReference>
<protein>
    <submittedName>
        <fullName evidence="2">Uncharacterized protein</fullName>
    </submittedName>
</protein>
<comment type="caution">
    <text evidence="2">The sequence shown here is derived from an EMBL/GenBank/DDBJ whole genome shotgun (WGS) entry which is preliminary data.</text>
</comment>
<sequence>MLTPQRHREVDKVGSPGRGLDVDNGDLVDEVGPHGGTASVEEVHPGVPRHGATTADVVKALQQAPLRETTREVHSARSLLLRQWREQPIGLMSEAPEVSVVLIGGQSALLPLPATD</sequence>
<feature type="region of interest" description="Disordered" evidence="1">
    <location>
        <begin position="1"/>
        <end position="37"/>
    </location>
</feature>
<accession>A0ABP7LPI4</accession>
<name>A0ABP7LPI4_9ACTN</name>